<dbReference type="EMBL" id="BMQJ01000002">
    <property type="protein sequence ID" value="GGP84143.1"/>
    <property type="molecule type" value="Genomic_DNA"/>
</dbReference>
<feature type="domain" description="Helicase C-terminal" evidence="4">
    <location>
        <begin position="994"/>
        <end position="1146"/>
    </location>
</feature>
<evidence type="ECO:0000256" key="2">
    <source>
        <dbReference type="SAM" id="MobiDB-lite"/>
    </source>
</evidence>
<dbReference type="PROSITE" id="PS51192">
    <property type="entry name" value="HELICASE_ATP_BIND_1"/>
    <property type="match status" value="1"/>
</dbReference>
<comment type="caution">
    <text evidence="5">The sequence shown here is derived from an EMBL/GenBank/DDBJ whole genome shotgun (WGS) entry which is preliminary data.</text>
</comment>
<dbReference type="Pfam" id="PF12419">
    <property type="entry name" value="DUF3670"/>
    <property type="match status" value="1"/>
</dbReference>
<reference evidence="6" key="1">
    <citation type="journal article" date="2019" name="Int. J. Syst. Evol. Microbiol.">
        <title>The Global Catalogue of Microorganisms (GCM) 10K type strain sequencing project: providing services to taxonomists for standard genome sequencing and annotation.</title>
        <authorList>
            <consortium name="The Broad Institute Genomics Platform"/>
            <consortium name="The Broad Institute Genome Sequencing Center for Infectious Disease"/>
            <person name="Wu L."/>
            <person name="Ma J."/>
        </authorList>
    </citation>
    <scope>NUCLEOTIDE SEQUENCE [LARGE SCALE GENOMIC DNA]</scope>
    <source>
        <strain evidence="6">JCM 3115</strain>
    </source>
</reference>
<dbReference type="InterPro" id="IPR001650">
    <property type="entry name" value="Helicase_C-like"/>
</dbReference>
<dbReference type="InterPro" id="IPR014001">
    <property type="entry name" value="Helicase_ATP-bd"/>
</dbReference>
<dbReference type="InterPro" id="IPR027417">
    <property type="entry name" value="P-loop_NTPase"/>
</dbReference>
<feature type="region of interest" description="Disordered" evidence="2">
    <location>
        <begin position="119"/>
        <end position="139"/>
    </location>
</feature>
<gene>
    <name evidence="5" type="ORF">GCM10010140_11420</name>
</gene>
<dbReference type="Proteomes" id="UP000611554">
    <property type="component" value="Unassembled WGS sequence"/>
</dbReference>
<dbReference type="Gene3D" id="3.40.50.300">
    <property type="entry name" value="P-loop containing nucleotide triphosphate hydrolases"/>
    <property type="match status" value="1"/>
</dbReference>
<dbReference type="Gene3D" id="3.40.50.10810">
    <property type="entry name" value="Tandem AAA-ATPase domain"/>
    <property type="match status" value="1"/>
</dbReference>
<organism evidence="5 6">
    <name type="scientific">Streptosporangium pseudovulgare</name>
    <dbReference type="NCBI Taxonomy" id="35765"/>
    <lineage>
        <taxon>Bacteria</taxon>
        <taxon>Bacillati</taxon>
        <taxon>Actinomycetota</taxon>
        <taxon>Actinomycetes</taxon>
        <taxon>Streptosporangiales</taxon>
        <taxon>Streptosporangiaceae</taxon>
        <taxon>Streptosporangium</taxon>
    </lineage>
</organism>
<evidence type="ECO:0000256" key="1">
    <source>
        <dbReference type="ARBA" id="ARBA00022801"/>
    </source>
</evidence>
<dbReference type="InterPro" id="IPR038718">
    <property type="entry name" value="SNF2-like_sf"/>
</dbReference>
<accession>A0ABQ2QJ71</accession>
<dbReference type="PANTHER" id="PTHR10799">
    <property type="entry name" value="SNF2/RAD54 HELICASE FAMILY"/>
    <property type="match status" value="1"/>
</dbReference>
<dbReference type="InterPro" id="IPR000330">
    <property type="entry name" value="SNF2_N"/>
</dbReference>
<feature type="compositionally biased region" description="Low complexity" evidence="2">
    <location>
        <begin position="32"/>
        <end position="47"/>
    </location>
</feature>
<dbReference type="SMART" id="SM00490">
    <property type="entry name" value="HELICc"/>
    <property type="match status" value="1"/>
</dbReference>
<feature type="region of interest" description="Disordered" evidence="2">
    <location>
        <begin position="699"/>
        <end position="739"/>
    </location>
</feature>
<feature type="region of interest" description="Disordered" evidence="2">
    <location>
        <begin position="30"/>
        <end position="49"/>
    </location>
</feature>
<dbReference type="GO" id="GO:0004386">
    <property type="term" value="F:helicase activity"/>
    <property type="evidence" value="ECO:0007669"/>
    <property type="project" value="UniProtKB-KW"/>
</dbReference>
<name>A0ABQ2QJ71_9ACTN</name>
<keyword evidence="5" id="KW-0347">Helicase</keyword>
<keyword evidence="5" id="KW-0547">Nucleotide-binding</keyword>
<dbReference type="Pfam" id="PF00271">
    <property type="entry name" value="Helicase_C"/>
    <property type="match status" value="1"/>
</dbReference>
<dbReference type="SUPFAM" id="SSF52540">
    <property type="entry name" value="P-loop containing nucleoside triphosphate hydrolases"/>
    <property type="match status" value="2"/>
</dbReference>
<dbReference type="Pfam" id="PF00176">
    <property type="entry name" value="SNF2-rel_dom"/>
    <property type="match status" value="1"/>
</dbReference>
<evidence type="ECO:0000313" key="6">
    <source>
        <dbReference type="Proteomes" id="UP000611554"/>
    </source>
</evidence>
<dbReference type="InterPro" id="IPR022138">
    <property type="entry name" value="DUF3670"/>
</dbReference>
<feature type="domain" description="Helicase ATP-binding" evidence="3">
    <location>
        <begin position="664"/>
        <end position="868"/>
    </location>
</feature>
<keyword evidence="6" id="KW-1185">Reference proteome</keyword>
<dbReference type="InterPro" id="IPR049730">
    <property type="entry name" value="SNF2/RAD54-like_C"/>
</dbReference>
<dbReference type="SMART" id="SM00487">
    <property type="entry name" value="DEXDc"/>
    <property type="match status" value="1"/>
</dbReference>
<dbReference type="CDD" id="cd18793">
    <property type="entry name" value="SF2_C_SNF"/>
    <property type="match status" value="1"/>
</dbReference>
<feature type="compositionally biased region" description="Gly residues" evidence="2">
    <location>
        <begin position="403"/>
        <end position="429"/>
    </location>
</feature>
<proteinExistence type="predicted"/>
<feature type="compositionally biased region" description="Gly residues" evidence="2">
    <location>
        <begin position="184"/>
        <end position="196"/>
    </location>
</feature>
<keyword evidence="5" id="KW-0067">ATP-binding</keyword>
<keyword evidence="1" id="KW-0378">Hydrolase</keyword>
<feature type="region of interest" description="Disordered" evidence="2">
    <location>
        <begin position="166"/>
        <end position="218"/>
    </location>
</feature>
<evidence type="ECO:0000259" key="4">
    <source>
        <dbReference type="PROSITE" id="PS51194"/>
    </source>
</evidence>
<dbReference type="PROSITE" id="PS51194">
    <property type="entry name" value="HELICASE_CTER"/>
    <property type="match status" value="1"/>
</dbReference>
<evidence type="ECO:0000259" key="3">
    <source>
        <dbReference type="PROSITE" id="PS51192"/>
    </source>
</evidence>
<protein>
    <submittedName>
        <fullName evidence="5">ATP-dependent helicase</fullName>
    </submittedName>
</protein>
<feature type="region of interest" description="Disordered" evidence="2">
    <location>
        <begin position="400"/>
        <end position="439"/>
    </location>
</feature>
<sequence>MTNEERSDRVLVVHGGWYGGRLALWGEDVSRGHSPASRGRAASSGAAPERHPFAASAAALAAALGAGGSGATGEIPGGEGIGGLSVAAGEPGTEGSGGLLATVAAVAARAEAAGATIRLPGSASRPLPSPESGLKGSVRGPRISTWLVPVLLLRPDAALALLEALPQPGEEDSGTASGPRETPGNGGDPAGNGGAASGHRGVTPGDGPEASGDAEETSWEPGLSLRYLAVVAEHARSLVRRGRILPQLVEEDGGHAARWRPVLIGADAAAFRDLAAAMPPVCRALPGERPAAEVLGEALEGLVDGAARAALPERLIVGARPGRKTALADRWLHALTAPDASLPGARPAEAAALGDALRGWSAAAHELDGPVRAWFRLVEPAGEDDPWKVEFGLAPAVAAEHAGTGGADGAGRTHGAGRASGEGGPGSGDAGEPDHLPADRIRVGERASWLPERPWEVLRAELARAVRLHPDLHGALRDPEPAVMEIDTARAFSFLRGGAPALAAAGHVVRLPEWAGRQGLGLKLTVRATEGRERAGLSDRVGFRLEAAVGGHTIGEEELSRLAGLRVPLARVGGRWVELDDRQLKAALEVVGRRGGGETTLGEMIREIAAGGEGDLPLVAVDADGPLGDLLSGEADRRLTPVATPRALRGTLRPYQERGLSWLSFLSGLGLGGVLADDMGLGKTVSALSLLLSERERAAGDAGGASGPAARNAEGPAGRVTGGERTAGDAEGQVTGDVGGAPGPTLLVCPMSLIGNWRKEAARFAPSLRVYVHHGGSRRRDDELPAAVRDADLVITTYGTALRDLGALAALRWERVICDEAQAIKNSAARQSRAVRAIPARTRLALTGTPVENRLSELWSIMEFCNPGLLGPARRFRERYQEPIETRRDEDAVAALRRATGPFVLRRLKTDRSIITDLPEKQEMKVWCTLTPEQAELYTAVVNDMMGRIGGSAGIERRGNVLAAMTKLKQICNHPAHLLRDGSRLAGRSGKLARLEELAGEILAEGDSALVFTQYAEFGALLRPYLAARLDRPVLWLHGGLSRGRREELVERFQRGDEPTLFLLSLKAAGTGLNLTAASHVIHVDRWWNPAVEDQATDRAFRIGQTRNVQVRKFICVDTLEERIDEMIERKRSLAESVVGTGEDWISELSTDQLRELFRLGPGAVS</sequence>
<evidence type="ECO:0000313" key="5">
    <source>
        <dbReference type="EMBL" id="GGP84143.1"/>
    </source>
</evidence>